<evidence type="ECO:0000259" key="6">
    <source>
        <dbReference type="Pfam" id="PF00722"/>
    </source>
</evidence>
<name>A0ABR0DD78_9LAMI</name>
<dbReference type="InterPro" id="IPR013320">
    <property type="entry name" value="ConA-like_dom_sf"/>
</dbReference>
<dbReference type="SUPFAM" id="SSF49899">
    <property type="entry name" value="Concanavalin A-like lectins/glucanases"/>
    <property type="match status" value="1"/>
</dbReference>
<sequence>MRVYCSLWNADEWATQGGRVKTDWTKSPFVAYYRNFNIDGCVSGTSSGACGSQSGSWQTQELDAPGRNRLRWVQQNHMVYNYCGDVQRFPQGISVECKRSRF</sequence>
<dbReference type="Pfam" id="PF06955">
    <property type="entry name" value="XET_C"/>
    <property type="match status" value="1"/>
</dbReference>
<evidence type="ECO:0000313" key="8">
    <source>
        <dbReference type="EMBL" id="KAK4487127.1"/>
    </source>
</evidence>
<dbReference type="InterPro" id="IPR000757">
    <property type="entry name" value="Beta-glucanase-like"/>
</dbReference>
<protein>
    <recommendedName>
        <fullName evidence="1">xyloglucan:xyloglucosyl transferase</fullName>
        <ecNumber evidence="1">2.4.1.207</ecNumber>
    </recommendedName>
</protein>
<dbReference type="InterPro" id="IPR044791">
    <property type="entry name" value="Beta-glucanase/XTH"/>
</dbReference>
<comment type="catalytic activity">
    <reaction evidence="5">
        <text>breaks a beta-(1-&gt;4) bond in the backbone of a xyloglucan and transfers the xyloglucanyl segment on to O-4 of the non-reducing terminal glucose residue of an acceptor, which can be a xyloglucan or an oligosaccharide of xyloglucan.</text>
        <dbReference type="EC" id="2.4.1.207"/>
    </reaction>
</comment>
<keyword evidence="9" id="KW-1185">Reference proteome</keyword>
<evidence type="ECO:0000256" key="2">
    <source>
        <dbReference type="ARBA" id="ARBA00022679"/>
    </source>
</evidence>
<keyword evidence="2" id="KW-0808">Transferase</keyword>
<organism evidence="8 9">
    <name type="scientific">Penstemon davidsonii</name>
    <dbReference type="NCBI Taxonomy" id="160366"/>
    <lineage>
        <taxon>Eukaryota</taxon>
        <taxon>Viridiplantae</taxon>
        <taxon>Streptophyta</taxon>
        <taxon>Embryophyta</taxon>
        <taxon>Tracheophyta</taxon>
        <taxon>Spermatophyta</taxon>
        <taxon>Magnoliopsida</taxon>
        <taxon>eudicotyledons</taxon>
        <taxon>Gunneridae</taxon>
        <taxon>Pentapetalae</taxon>
        <taxon>asterids</taxon>
        <taxon>lamiids</taxon>
        <taxon>Lamiales</taxon>
        <taxon>Plantaginaceae</taxon>
        <taxon>Cheloneae</taxon>
        <taxon>Penstemon</taxon>
    </lineage>
</organism>
<proteinExistence type="predicted"/>
<evidence type="ECO:0000256" key="3">
    <source>
        <dbReference type="ARBA" id="ARBA00022801"/>
    </source>
</evidence>
<reference evidence="8 9" key="1">
    <citation type="journal article" date="2023" name="bioRxiv">
        <title>Genome report: Whole genome sequence and annotation of Penstemon davidsonii.</title>
        <authorList>
            <person name="Ostevik K.L."/>
            <person name="Alabady M."/>
            <person name="Zhang M."/>
            <person name="Rausher M.D."/>
        </authorList>
    </citation>
    <scope>NUCLEOTIDE SEQUENCE [LARGE SCALE GENOMIC DNA]</scope>
    <source>
        <strain evidence="8">DNT005</strain>
        <tissue evidence="8">Whole leaf</tissue>
    </source>
</reference>
<evidence type="ECO:0000313" key="9">
    <source>
        <dbReference type="Proteomes" id="UP001291926"/>
    </source>
</evidence>
<dbReference type="Proteomes" id="UP001291926">
    <property type="component" value="Unassembled WGS sequence"/>
</dbReference>
<dbReference type="Gene3D" id="2.60.120.200">
    <property type="match status" value="1"/>
</dbReference>
<evidence type="ECO:0000256" key="4">
    <source>
        <dbReference type="ARBA" id="ARBA00023295"/>
    </source>
</evidence>
<feature type="domain" description="Xyloglucan endo-transglycosylase C-terminal" evidence="7">
    <location>
        <begin position="53"/>
        <end position="97"/>
    </location>
</feature>
<keyword evidence="3" id="KW-0378">Hydrolase</keyword>
<dbReference type="PANTHER" id="PTHR31062">
    <property type="entry name" value="XYLOGLUCAN ENDOTRANSGLUCOSYLASE/HYDROLASE PROTEIN 8-RELATED"/>
    <property type="match status" value="1"/>
</dbReference>
<dbReference type="InterPro" id="IPR010713">
    <property type="entry name" value="XET_C"/>
</dbReference>
<comment type="caution">
    <text evidence="8">The sequence shown here is derived from an EMBL/GenBank/DDBJ whole genome shotgun (WGS) entry which is preliminary data.</text>
</comment>
<dbReference type="Pfam" id="PF00722">
    <property type="entry name" value="Glyco_hydro_16"/>
    <property type="match status" value="1"/>
</dbReference>
<dbReference type="EMBL" id="JAYDYQ010002152">
    <property type="protein sequence ID" value="KAK4487127.1"/>
    <property type="molecule type" value="Genomic_DNA"/>
</dbReference>
<gene>
    <name evidence="8" type="ORF">RD792_006442</name>
</gene>
<keyword evidence="4" id="KW-0326">Glycosidase</keyword>
<dbReference type="EC" id="2.4.1.207" evidence="1"/>
<accession>A0ABR0DD78</accession>
<feature type="domain" description="GH16" evidence="6">
    <location>
        <begin position="1"/>
        <end position="26"/>
    </location>
</feature>
<evidence type="ECO:0000256" key="5">
    <source>
        <dbReference type="ARBA" id="ARBA00034022"/>
    </source>
</evidence>
<evidence type="ECO:0000256" key="1">
    <source>
        <dbReference type="ARBA" id="ARBA00012152"/>
    </source>
</evidence>
<evidence type="ECO:0000259" key="7">
    <source>
        <dbReference type="Pfam" id="PF06955"/>
    </source>
</evidence>